<protein>
    <submittedName>
        <fullName evidence="1">Uncharacterized protein</fullName>
    </submittedName>
</protein>
<keyword evidence="2" id="KW-1185">Reference proteome</keyword>
<evidence type="ECO:0000313" key="2">
    <source>
        <dbReference type="Proteomes" id="UP000196560"/>
    </source>
</evidence>
<dbReference type="EMBL" id="NFHO01000002">
    <property type="protein sequence ID" value="OUN44081.1"/>
    <property type="molecule type" value="Genomic_DNA"/>
</dbReference>
<gene>
    <name evidence="1" type="ORF">B5G21_02055</name>
</gene>
<accession>A0A1Y3U5R0</accession>
<dbReference type="AlphaFoldDB" id="A0A1Y3U5R0"/>
<evidence type="ECO:0000313" key="1">
    <source>
        <dbReference type="EMBL" id="OUN44081.1"/>
    </source>
</evidence>
<dbReference type="Proteomes" id="UP000196560">
    <property type="component" value="Unassembled WGS sequence"/>
</dbReference>
<reference evidence="2" key="1">
    <citation type="submission" date="2017-04" db="EMBL/GenBank/DDBJ databases">
        <title>Function of individual gut microbiota members based on whole genome sequencing of pure cultures obtained from chicken caecum.</title>
        <authorList>
            <person name="Medvecky M."/>
            <person name="Cejkova D."/>
            <person name="Polansky O."/>
            <person name="Karasova D."/>
            <person name="Kubasova T."/>
            <person name="Cizek A."/>
            <person name="Rychlik I."/>
        </authorList>
    </citation>
    <scope>NUCLEOTIDE SEQUENCE [LARGE SCALE GENOMIC DNA]</scope>
    <source>
        <strain evidence="2">An70</strain>
    </source>
</reference>
<comment type="caution">
    <text evidence="1">The sequence shown here is derived from an EMBL/GenBank/DDBJ whole genome shotgun (WGS) entry which is preliminary data.</text>
</comment>
<name>A0A1Y3U5R0_9ACTN</name>
<proteinExistence type="predicted"/>
<organism evidence="1 2">
    <name type="scientific">Enorma massiliensis</name>
    <dbReference type="NCBI Taxonomy" id="1472761"/>
    <lineage>
        <taxon>Bacteria</taxon>
        <taxon>Bacillati</taxon>
        <taxon>Actinomycetota</taxon>
        <taxon>Coriobacteriia</taxon>
        <taxon>Coriobacteriales</taxon>
        <taxon>Coriobacteriaceae</taxon>
        <taxon>Enorma</taxon>
    </lineage>
</organism>
<sequence>MGANGLDDYWVPEHVKDYLRKLGFVLPLDDMEPWIRSWDDWMSARGEFYDYKDKDGMGRVYAVHRRRLVNISHHQH</sequence>
<dbReference type="RefSeq" id="WP_087185836.1">
    <property type="nucleotide sequence ID" value="NZ_NFHO01000002.1"/>
</dbReference>